<dbReference type="PANTHER" id="PTHR31061:SF24">
    <property type="entry name" value="LD22376P"/>
    <property type="match status" value="1"/>
</dbReference>
<dbReference type="KEGG" id="nib:GU926_09120"/>
<feature type="transmembrane region" description="Helical" evidence="2">
    <location>
        <begin position="142"/>
        <end position="161"/>
    </location>
</feature>
<keyword evidence="2" id="KW-0472">Membrane</keyword>
<feature type="region of interest" description="Disordered" evidence="1">
    <location>
        <begin position="1"/>
        <end position="25"/>
    </location>
</feature>
<feature type="transmembrane region" description="Helical" evidence="2">
    <location>
        <begin position="426"/>
        <end position="445"/>
    </location>
</feature>
<dbReference type="RefSeq" id="WP_160691132.1">
    <property type="nucleotide sequence ID" value="NZ_CP047897.1"/>
</dbReference>
<dbReference type="EMBL" id="CP047897">
    <property type="protein sequence ID" value="QHL87590.1"/>
    <property type="molecule type" value="Genomic_DNA"/>
</dbReference>
<evidence type="ECO:0000256" key="2">
    <source>
        <dbReference type="SAM" id="Phobius"/>
    </source>
</evidence>
<feature type="transmembrane region" description="Helical" evidence="2">
    <location>
        <begin position="204"/>
        <end position="222"/>
    </location>
</feature>
<dbReference type="InterPro" id="IPR032176">
    <property type="entry name" value="DUF5009"/>
</dbReference>
<keyword evidence="5" id="KW-1185">Reference proteome</keyword>
<feature type="transmembrane region" description="Helical" evidence="2">
    <location>
        <begin position="263"/>
        <end position="287"/>
    </location>
</feature>
<proteinExistence type="predicted"/>
<evidence type="ECO:0000313" key="5">
    <source>
        <dbReference type="Proteomes" id="UP000464214"/>
    </source>
</evidence>
<dbReference type="AlphaFoldDB" id="A0A6P1NX44"/>
<feature type="transmembrane region" description="Helical" evidence="2">
    <location>
        <begin position="457"/>
        <end position="477"/>
    </location>
</feature>
<evidence type="ECO:0000256" key="1">
    <source>
        <dbReference type="SAM" id="MobiDB-lite"/>
    </source>
</evidence>
<feature type="transmembrane region" description="Helical" evidence="2">
    <location>
        <begin position="327"/>
        <end position="344"/>
    </location>
</feature>
<keyword evidence="2" id="KW-1133">Transmembrane helix</keyword>
<feature type="transmembrane region" description="Helical" evidence="2">
    <location>
        <begin position="299"/>
        <end position="321"/>
    </location>
</feature>
<dbReference type="PANTHER" id="PTHR31061">
    <property type="entry name" value="LD22376P"/>
    <property type="match status" value="1"/>
</dbReference>
<organism evidence="4 5">
    <name type="scientific">Nibribacter ruber</name>
    <dbReference type="NCBI Taxonomy" id="2698458"/>
    <lineage>
        <taxon>Bacteria</taxon>
        <taxon>Pseudomonadati</taxon>
        <taxon>Bacteroidota</taxon>
        <taxon>Cytophagia</taxon>
        <taxon>Cytophagales</taxon>
        <taxon>Hymenobacteraceae</taxon>
        <taxon>Nibribacter</taxon>
    </lineage>
</organism>
<feature type="transmembrane region" description="Helical" evidence="2">
    <location>
        <begin position="356"/>
        <end position="374"/>
    </location>
</feature>
<protein>
    <submittedName>
        <fullName evidence="4">DUF5009 domain-containing protein</fullName>
    </submittedName>
</protein>
<keyword evidence="2" id="KW-0812">Transmembrane</keyword>
<feature type="transmembrane region" description="Helical" evidence="2">
    <location>
        <begin position="77"/>
        <end position="100"/>
    </location>
</feature>
<feature type="transmembrane region" description="Helical" evidence="2">
    <location>
        <begin position="173"/>
        <end position="192"/>
    </location>
</feature>
<feature type="transmembrane region" description="Helical" evidence="2">
    <location>
        <begin position="386"/>
        <end position="405"/>
    </location>
</feature>
<dbReference type="Pfam" id="PF16401">
    <property type="entry name" value="DUF5009"/>
    <property type="match status" value="1"/>
</dbReference>
<feature type="domain" description="DUF5009" evidence="3">
    <location>
        <begin position="29"/>
        <end position="285"/>
    </location>
</feature>
<sequence length="487" mass="54119">MATLAAAVPDTKPHTPSPGAEKQPAPARALGIDALRGLAIIGMVFSGVFPHEAPWPGWMFHAQVGPPDFAYTPAVPGITWVDLVFPFFLFTMGAAFPLAMRKKLEQGQWSEVILNVFKRGALLLFFALVIRHLNWFGLQGAAWVDQLTSLLTFGCFFLVFMRFPKLGSGKATGLKVLGFMVIAALLGAHLAFTDFTFDKSRNDIIIVVLANMAVFGSIIWMLTRHNLLLRMGTLAFFAAIRLTHDIEGSWTSAIWDFHPSVSWMYQFMFLKYLCIVLPGSVLGDLLLKYRSAATEQKGSVSRGVLSLICFSFLVVNLYGLYTRQVELTLALDAVLSGAGLWLLRKPVIRQEELFQKLFGWGVFFLALGLTFEPYEGGIKKDPSSYSFWFLTSGLAFFAYILCELVSQRFSRHLFWKSIIQSGQNPMVAYVATAFLVSPLLALTHLNGGLESLREANVYLGVVKTFVITGAVVAVTAFTTRKGWFWRT</sequence>
<reference evidence="4 5" key="1">
    <citation type="submission" date="2020-01" db="EMBL/GenBank/DDBJ databases">
        <authorList>
            <person name="Kim M."/>
        </authorList>
    </citation>
    <scope>NUCLEOTIDE SEQUENCE [LARGE SCALE GENOMIC DNA]</scope>
    <source>
        <strain evidence="4 5">BT10</strain>
    </source>
</reference>
<feature type="transmembrane region" description="Helical" evidence="2">
    <location>
        <begin position="227"/>
        <end position="243"/>
    </location>
</feature>
<accession>A0A6P1NX44</accession>
<name>A0A6P1NX44_9BACT</name>
<dbReference type="Proteomes" id="UP000464214">
    <property type="component" value="Chromosome"/>
</dbReference>
<evidence type="ECO:0000313" key="4">
    <source>
        <dbReference type="EMBL" id="QHL87590.1"/>
    </source>
</evidence>
<evidence type="ECO:0000259" key="3">
    <source>
        <dbReference type="Pfam" id="PF16401"/>
    </source>
</evidence>
<gene>
    <name evidence="4" type="ORF">GU926_09120</name>
</gene>